<dbReference type="InParanoid" id="A0A0V1AV52"/>
<reference evidence="1 2" key="1">
    <citation type="submission" date="2015-01" db="EMBL/GenBank/DDBJ databases">
        <title>Evolution of Trichinella species and genotypes.</title>
        <authorList>
            <person name="Korhonen P.K."/>
            <person name="Edoardo P."/>
            <person name="Giuseppe L.R."/>
            <person name="Gasser R.B."/>
        </authorList>
    </citation>
    <scope>NUCLEOTIDE SEQUENCE [LARGE SCALE GENOMIC DNA]</scope>
    <source>
        <strain evidence="1">ISS3</strain>
    </source>
</reference>
<keyword evidence="2" id="KW-1185">Reference proteome</keyword>
<proteinExistence type="predicted"/>
<organism evidence="1 2">
    <name type="scientific">Trichinella spiralis</name>
    <name type="common">Trichina worm</name>
    <dbReference type="NCBI Taxonomy" id="6334"/>
    <lineage>
        <taxon>Eukaryota</taxon>
        <taxon>Metazoa</taxon>
        <taxon>Ecdysozoa</taxon>
        <taxon>Nematoda</taxon>
        <taxon>Enoplea</taxon>
        <taxon>Dorylaimia</taxon>
        <taxon>Trichinellida</taxon>
        <taxon>Trichinellidae</taxon>
        <taxon>Trichinella</taxon>
    </lineage>
</organism>
<comment type="caution">
    <text evidence="1">The sequence shown here is derived from an EMBL/GenBank/DDBJ whole genome shotgun (WGS) entry which is preliminary data.</text>
</comment>
<dbReference type="Proteomes" id="UP000054776">
    <property type="component" value="Unassembled WGS sequence"/>
</dbReference>
<accession>A0A0V1AV52</accession>
<dbReference type="AlphaFoldDB" id="A0A0V1AV52"/>
<protein>
    <submittedName>
        <fullName evidence="1">Uncharacterized protein</fullName>
    </submittedName>
</protein>
<evidence type="ECO:0000313" key="2">
    <source>
        <dbReference type="Proteomes" id="UP000054776"/>
    </source>
</evidence>
<gene>
    <name evidence="1" type="ORF">T01_7064</name>
</gene>
<sequence>MDDVSELRLDKLLRQEGVKRHSIHEPGCDICAQANPSHGSVPDGSALSSVCAYDVADLFDVAFQITFEVGYK</sequence>
<dbReference type="EMBL" id="JYDH01000197">
    <property type="protein sequence ID" value="KRY28635.1"/>
    <property type="molecule type" value="Genomic_DNA"/>
</dbReference>
<name>A0A0V1AV52_TRISP</name>
<dbReference type="OrthoDB" id="5926613at2759"/>
<evidence type="ECO:0000313" key="1">
    <source>
        <dbReference type="EMBL" id="KRY28635.1"/>
    </source>
</evidence>